<dbReference type="Proteomes" id="UP000262379">
    <property type="component" value="Unassembled WGS sequence"/>
</dbReference>
<comment type="caution">
    <text evidence="3">The sequence shown here is derived from an EMBL/GenBank/DDBJ whole genome shotgun (WGS) entry which is preliminary data.</text>
</comment>
<keyword evidence="4" id="KW-1185">Reference proteome</keyword>
<dbReference type="PRINTS" id="PR00080">
    <property type="entry name" value="SDRFAMILY"/>
</dbReference>
<accession>A0A371XCX5</accession>
<dbReference type="InterPro" id="IPR002347">
    <property type="entry name" value="SDR_fam"/>
</dbReference>
<dbReference type="NCBIfam" id="NF005559">
    <property type="entry name" value="PRK07231.1"/>
    <property type="match status" value="1"/>
</dbReference>
<dbReference type="SUPFAM" id="SSF51735">
    <property type="entry name" value="NAD(P)-binding Rossmann-fold domains"/>
    <property type="match status" value="1"/>
</dbReference>
<dbReference type="AlphaFoldDB" id="A0A371XCX5"/>
<dbReference type="RefSeq" id="WP_116624324.1">
    <property type="nucleotide sequence ID" value="NZ_QURN01000009.1"/>
</dbReference>
<dbReference type="PRINTS" id="PR00081">
    <property type="entry name" value="GDHRDH"/>
</dbReference>
<evidence type="ECO:0000313" key="4">
    <source>
        <dbReference type="Proteomes" id="UP000262379"/>
    </source>
</evidence>
<sequence length="249" mass="26573">MPRLKDKVAIITGAASGFGEGMARRFAEEGARVVVADLNTVGAQRVADEIGNGAIWTQTDVSQRSEFQEMVDAAMNAFGRIDIMVNNAGYTHKNGSLLDIGEEAFDLITAINMKAIYHSTLAVVPIMERQGGGAILTTASTAGLRPRPGLTWYNASKGWAIIATKSMAVELAPKRIRVNCLCPVAGETGMLARFMGEDTPERRAQFKSSIPLGRFSTPADIANAALFLCSDESEFLTGVALEVDGGRCV</sequence>
<dbReference type="PANTHER" id="PTHR43639:SF5">
    <property type="entry name" value="OXIDOREDUCTASE, SHORT-CHAIN DEHYDROGENASE_REDUCTASE FAMILY (AFU_ORTHOLOGUE AFUA_6G09140)"/>
    <property type="match status" value="1"/>
</dbReference>
<dbReference type="Pfam" id="PF13561">
    <property type="entry name" value="adh_short_C2"/>
    <property type="match status" value="1"/>
</dbReference>
<dbReference type="InterPro" id="IPR036291">
    <property type="entry name" value="NAD(P)-bd_dom_sf"/>
</dbReference>
<evidence type="ECO:0000313" key="3">
    <source>
        <dbReference type="EMBL" id="RFC67072.1"/>
    </source>
</evidence>
<evidence type="ECO:0000256" key="2">
    <source>
        <dbReference type="ARBA" id="ARBA00023002"/>
    </source>
</evidence>
<keyword evidence="2" id="KW-0560">Oxidoreductase</keyword>
<dbReference type="PANTHER" id="PTHR43639">
    <property type="entry name" value="OXIDOREDUCTASE, SHORT-CHAIN DEHYDROGENASE/REDUCTASE FAMILY (AFU_ORTHOLOGUE AFUA_5G02870)"/>
    <property type="match status" value="1"/>
</dbReference>
<dbReference type="GO" id="GO:0016491">
    <property type="term" value="F:oxidoreductase activity"/>
    <property type="evidence" value="ECO:0007669"/>
    <property type="project" value="UniProtKB-KW"/>
</dbReference>
<organism evidence="3 4">
    <name type="scientific">Mesorhizobium denitrificans</name>
    <dbReference type="NCBI Taxonomy" id="2294114"/>
    <lineage>
        <taxon>Bacteria</taxon>
        <taxon>Pseudomonadati</taxon>
        <taxon>Pseudomonadota</taxon>
        <taxon>Alphaproteobacteria</taxon>
        <taxon>Hyphomicrobiales</taxon>
        <taxon>Phyllobacteriaceae</taxon>
        <taxon>Mesorhizobium</taxon>
    </lineage>
</organism>
<reference evidence="4" key="1">
    <citation type="submission" date="2018-08" db="EMBL/GenBank/DDBJ databases">
        <authorList>
            <person name="Im W.T."/>
        </authorList>
    </citation>
    <scope>NUCLEOTIDE SEQUENCE [LARGE SCALE GENOMIC DNA]</scope>
    <source>
        <strain evidence="4">LA-28</strain>
    </source>
</reference>
<protein>
    <submittedName>
        <fullName evidence="3">SDR family oxidoreductase</fullName>
    </submittedName>
</protein>
<dbReference type="Gene3D" id="3.40.50.720">
    <property type="entry name" value="NAD(P)-binding Rossmann-like Domain"/>
    <property type="match status" value="1"/>
</dbReference>
<dbReference type="FunFam" id="3.40.50.720:FF:000084">
    <property type="entry name" value="Short-chain dehydrogenase reductase"/>
    <property type="match status" value="1"/>
</dbReference>
<comment type="similarity">
    <text evidence="1">Belongs to the short-chain dehydrogenases/reductases (SDR) family.</text>
</comment>
<dbReference type="EMBL" id="QURN01000009">
    <property type="protein sequence ID" value="RFC67072.1"/>
    <property type="molecule type" value="Genomic_DNA"/>
</dbReference>
<evidence type="ECO:0000256" key="1">
    <source>
        <dbReference type="ARBA" id="ARBA00006484"/>
    </source>
</evidence>
<gene>
    <name evidence="3" type="ORF">DY251_12930</name>
</gene>
<dbReference type="CDD" id="cd05345">
    <property type="entry name" value="BKR_3_SDR_c"/>
    <property type="match status" value="1"/>
</dbReference>
<name>A0A371XCX5_9HYPH</name>
<proteinExistence type="inferred from homology"/>